<dbReference type="InterPro" id="IPR011009">
    <property type="entry name" value="Kinase-like_dom_sf"/>
</dbReference>
<dbReference type="Pfam" id="PF24389">
    <property type="entry name" value="ORC-CDC6-like"/>
    <property type="match status" value="2"/>
</dbReference>
<evidence type="ECO:0000259" key="1">
    <source>
        <dbReference type="PROSITE" id="PS50011"/>
    </source>
</evidence>
<dbReference type="GO" id="GO:0005524">
    <property type="term" value="F:ATP binding"/>
    <property type="evidence" value="ECO:0007669"/>
    <property type="project" value="InterPro"/>
</dbReference>
<dbReference type="AlphaFoldDB" id="A0A0N8SQI8"/>
<feature type="domain" description="Protein kinase" evidence="1">
    <location>
        <begin position="50"/>
        <end position="422"/>
    </location>
</feature>
<dbReference type="GO" id="GO:0004672">
    <property type="term" value="F:protein kinase activity"/>
    <property type="evidence" value="ECO:0007669"/>
    <property type="project" value="InterPro"/>
</dbReference>
<dbReference type="Pfam" id="PF00069">
    <property type="entry name" value="Pkinase"/>
    <property type="match status" value="1"/>
</dbReference>
<dbReference type="Proteomes" id="UP000050554">
    <property type="component" value="Unassembled WGS sequence"/>
</dbReference>
<evidence type="ECO:0000313" key="3">
    <source>
        <dbReference type="Proteomes" id="UP000050554"/>
    </source>
</evidence>
<dbReference type="SMART" id="SM00220">
    <property type="entry name" value="S_TKc"/>
    <property type="match status" value="1"/>
</dbReference>
<dbReference type="PATRIC" id="fig|55398.3.peg.2488"/>
<dbReference type="EMBL" id="LJRF01000060">
    <property type="protein sequence ID" value="KPY49312.1"/>
    <property type="molecule type" value="Genomic_DNA"/>
</dbReference>
<dbReference type="InterPro" id="IPR056955">
    <property type="entry name" value="ORC-CDC6-like"/>
</dbReference>
<dbReference type="InterPro" id="IPR000719">
    <property type="entry name" value="Prot_kinase_dom"/>
</dbReference>
<dbReference type="SUPFAM" id="SSF56112">
    <property type="entry name" value="Protein kinase-like (PK-like)"/>
    <property type="match status" value="1"/>
</dbReference>
<reference evidence="2 3" key="1">
    <citation type="submission" date="2015-09" db="EMBL/GenBank/DDBJ databases">
        <title>Genome announcement of multiple Pseudomonas syringae strains.</title>
        <authorList>
            <person name="Thakur S."/>
            <person name="Wang P.W."/>
            <person name="Gong Y."/>
            <person name="Weir B.S."/>
            <person name="Guttman D.S."/>
        </authorList>
    </citation>
    <scope>NUCLEOTIDE SEQUENCE [LARGE SCALE GENOMIC DNA]</scope>
    <source>
        <strain evidence="2 3">ICMP3882</strain>
    </source>
</reference>
<dbReference type="PROSITE" id="PS50011">
    <property type="entry name" value="PROTEIN_KINASE_DOM"/>
    <property type="match status" value="1"/>
</dbReference>
<sequence>MEAHKGPVIDALLVKWLNNGGPFPPTFDLITNADGSKTTYEIADRDELGFVQGLLERTGKKGFVLRVTDSLTKRDLAAKFCIPSDYQDKSPSLEVELASKLKGGGDFIHLLATVGRASPFPDQPSTKDKRDWVCFLSDWLDGTTLKDYIDKQPEKITPMLVAKVAETLISAVLFLELKGYKHDDLHLANIMLVDTDPDRLAIDPTLPPTSVKIIDLGSVKALEKDTKKADDDWSSIAKCLAQLHNHLHRNRAIASRHTAFLTCLRDLIEAFADDDPGRHFPEPSMYVAKIKEAANTLTMFPRPVAKFHPFEAISAEHLASDELLLQLFVDHLPWISMLQNPEPSVLVGPRGCGKSMVFRHLSIRTHVSKLESNPSILDALGFFGVYIGCASDLQNDLLWISREKDRAKRLGEEITTYFNLVLARELFRSLAMCASNKTMTNALEMTEDARIKLSKFVTEQIGENAEIVRVAGMDPLQAGADMLDRLRLKVSKDLLDQQKSSIKLSPTFIREICRHARTLIPGLKTWRIAFLLDDYTSHRLSPEIQSILNTVLWQRDESHVFKVSSEPYGFISDHVDNVRIDVNREYALINAGELSIPAEREGERRKFITNLLDKRLEAAEYLGKTESLIGSSEFKHDNELAAAIRSTKGARAGQKSFYYGIHVLSNAWSGDVSTILHMVREMFARAAVDSQSNKLIPDHVQHKAITKVSTALRERVSAYHPFGAEMSKILSSYGELAKKLLVDAPTRRNKDGKLVIQRRYRIEMSLPSGIDLDDELRNLANGENLVALKRELIRRAIFIELPPSRGKESASTQTVRWQLRSSLLPSFGTSLLRKDYIDVKHLDDFAELLTNPQSFANKAYIRYSHSPDSLFGDLFSEEEE</sequence>
<comment type="caution">
    <text evidence="2">The sequence shown here is derived from an EMBL/GenBank/DDBJ whole genome shotgun (WGS) entry which is preliminary data.</text>
</comment>
<accession>A0A0N8SQI8</accession>
<name>A0A0N8SQI8_PSESI</name>
<dbReference type="RefSeq" id="WP_004887774.1">
    <property type="nucleotide sequence ID" value="NZ_LJRF01000060.1"/>
</dbReference>
<dbReference type="Gene3D" id="1.10.510.10">
    <property type="entry name" value="Transferase(Phosphotransferase) domain 1"/>
    <property type="match status" value="1"/>
</dbReference>
<proteinExistence type="predicted"/>
<evidence type="ECO:0000313" key="2">
    <source>
        <dbReference type="EMBL" id="KPY49312.1"/>
    </source>
</evidence>
<gene>
    <name evidence="2" type="ORF">ALO47_01992</name>
</gene>
<protein>
    <recommendedName>
        <fullName evidence="1">Protein kinase domain-containing protein</fullName>
    </recommendedName>
</protein>
<organism evidence="2 3">
    <name type="scientific">Pseudomonas syringae pv. ribicola</name>
    <dbReference type="NCBI Taxonomy" id="55398"/>
    <lineage>
        <taxon>Bacteria</taxon>
        <taxon>Pseudomonadati</taxon>
        <taxon>Pseudomonadota</taxon>
        <taxon>Gammaproteobacteria</taxon>
        <taxon>Pseudomonadales</taxon>
        <taxon>Pseudomonadaceae</taxon>
        <taxon>Pseudomonas</taxon>
    </lineage>
</organism>